<dbReference type="InterPro" id="IPR005135">
    <property type="entry name" value="Endo/exonuclease/phosphatase"/>
</dbReference>
<feature type="domain" description="Endonuclease/exonuclease/phosphatase" evidence="2">
    <location>
        <begin position="26"/>
        <end position="268"/>
    </location>
</feature>
<reference evidence="3 4" key="1">
    <citation type="submission" date="2024-10" db="EMBL/GenBank/DDBJ databases">
        <title>Updated reference genomes for cyclostephanoid diatoms.</title>
        <authorList>
            <person name="Roberts W.R."/>
            <person name="Alverson A.J."/>
        </authorList>
    </citation>
    <scope>NUCLEOTIDE SEQUENCE [LARGE SCALE GENOMIC DNA]</scope>
    <source>
        <strain evidence="3 4">AJA232-27</strain>
    </source>
</reference>
<name>A0ABD3MJK6_9STRA</name>
<sequence length="494" mass="55913">MLPIEARGTIQAANYSTTFVTYFDILSYNINNVAVHNKFRRRRILHAIFSSGARILLLQETNSQWEEELVSVQKKDDLYRYSYFHHPGRDDRAAGGIAILSQFPLEDVRVVDFSKQVPGSVFPALVCGVKLPIRHQWGESAITHDLTINIAVVHLRPPVELDGTAWLDTARITAPIRLREVQELMSRTSVIEKAGGGGERQQERLSLHIIAGDFNEGDDSEAMTHLTNLGYTNALRTYVPRWKETHTWPFMRNWLLLRKRLDHVLWRDGPLFGTVANGCGIEMECSVKLQCIGCGVVTGYELLSTSSAHGHSGGSTTWERGAKIVKDTNIVNPYLDRVRSEVVDPALHLKTIEDELCGAIGKALGRQGEKVSFALDEMKVAHTQYLECIHAQSYERAMQCAQLYNDARKRAIQARWELLVHRQAVGFTVDNHSVVHKTFPTSDALPVTMEEIQNKISSNGGHCDQPMQNNPEQHRSKKTWGDQLSWWERVGRWK</sequence>
<keyword evidence="4" id="KW-1185">Reference proteome</keyword>
<dbReference type="Pfam" id="PF03372">
    <property type="entry name" value="Exo_endo_phos"/>
    <property type="match status" value="1"/>
</dbReference>
<dbReference type="Proteomes" id="UP001530293">
    <property type="component" value="Unassembled WGS sequence"/>
</dbReference>
<evidence type="ECO:0000256" key="1">
    <source>
        <dbReference type="SAM" id="MobiDB-lite"/>
    </source>
</evidence>
<dbReference type="AlphaFoldDB" id="A0ABD3MJK6"/>
<evidence type="ECO:0000313" key="3">
    <source>
        <dbReference type="EMBL" id="KAL3764224.1"/>
    </source>
</evidence>
<accession>A0ABD3MJK6</accession>
<feature type="compositionally biased region" description="Polar residues" evidence="1">
    <location>
        <begin position="457"/>
        <end position="471"/>
    </location>
</feature>
<dbReference type="EMBL" id="JALLBG020000108">
    <property type="protein sequence ID" value="KAL3764224.1"/>
    <property type="molecule type" value="Genomic_DNA"/>
</dbReference>
<evidence type="ECO:0000259" key="2">
    <source>
        <dbReference type="Pfam" id="PF03372"/>
    </source>
</evidence>
<feature type="region of interest" description="Disordered" evidence="1">
    <location>
        <begin position="457"/>
        <end position="479"/>
    </location>
</feature>
<organism evidence="3 4">
    <name type="scientific">Discostella pseudostelligera</name>
    <dbReference type="NCBI Taxonomy" id="259834"/>
    <lineage>
        <taxon>Eukaryota</taxon>
        <taxon>Sar</taxon>
        <taxon>Stramenopiles</taxon>
        <taxon>Ochrophyta</taxon>
        <taxon>Bacillariophyta</taxon>
        <taxon>Coscinodiscophyceae</taxon>
        <taxon>Thalassiosirophycidae</taxon>
        <taxon>Stephanodiscales</taxon>
        <taxon>Stephanodiscaceae</taxon>
        <taxon>Discostella</taxon>
    </lineage>
</organism>
<proteinExistence type="predicted"/>
<dbReference type="SUPFAM" id="SSF56219">
    <property type="entry name" value="DNase I-like"/>
    <property type="match status" value="1"/>
</dbReference>
<protein>
    <recommendedName>
        <fullName evidence="2">Endonuclease/exonuclease/phosphatase domain-containing protein</fullName>
    </recommendedName>
</protein>
<dbReference type="Gene3D" id="3.60.10.10">
    <property type="entry name" value="Endonuclease/exonuclease/phosphatase"/>
    <property type="match status" value="1"/>
</dbReference>
<gene>
    <name evidence="3" type="ORF">ACHAWU_004036</name>
</gene>
<comment type="caution">
    <text evidence="3">The sequence shown here is derived from an EMBL/GenBank/DDBJ whole genome shotgun (WGS) entry which is preliminary data.</text>
</comment>
<dbReference type="InterPro" id="IPR036691">
    <property type="entry name" value="Endo/exonu/phosph_ase_sf"/>
</dbReference>
<evidence type="ECO:0000313" key="4">
    <source>
        <dbReference type="Proteomes" id="UP001530293"/>
    </source>
</evidence>